<evidence type="ECO:0008006" key="5">
    <source>
        <dbReference type="Google" id="ProtNLM"/>
    </source>
</evidence>
<dbReference type="AlphaFoldDB" id="A0A1T4N4B6"/>
<evidence type="ECO:0000313" key="3">
    <source>
        <dbReference type="EMBL" id="SJZ73966.1"/>
    </source>
</evidence>
<dbReference type="STRING" id="290054.SAMN02745114_01472"/>
<reference evidence="3 4" key="1">
    <citation type="submission" date="2017-02" db="EMBL/GenBank/DDBJ databases">
        <authorList>
            <person name="Peterson S.W."/>
        </authorList>
    </citation>
    <scope>NUCLEOTIDE SEQUENCE [LARGE SCALE GENOMIC DNA]</scope>
    <source>
        <strain evidence="3 4">ATCC 51222</strain>
    </source>
</reference>
<keyword evidence="2" id="KW-0472">Membrane</keyword>
<keyword evidence="4" id="KW-1185">Reference proteome</keyword>
<proteinExistence type="predicted"/>
<dbReference type="InterPro" id="IPR024399">
    <property type="entry name" value="DUF2628"/>
</dbReference>
<keyword evidence="2" id="KW-0812">Transmembrane</keyword>
<dbReference type="InterPro" id="IPR039522">
    <property type="entry name" value="RING_finger_1_prok"/>
</dbReference>
<feature type="transmembrane region" description="Helical" evidence="2">
    <location>
        <begin position="178"/>
        <end position="197"/>
    </location>
</feature>
<dbReference type="RefSeq" id="WP_078768931.1">
    <property type="nucleotide sequence ID" value="NZ_FUWW01000018.1"/>
</dbReference>
<feature type="transmembrane region" description="Helical" evidence="2">
    <location>
        <begin position="309"/>
        <end position="327"/>
    </location>
</feature>
<evidence type="ECO:0000256" key="1">
    <source>
        <dbReference type="SAM" id="MobiDB-lite"/>
    </source>
</evidence>
<name>A0A1T4N4B6_9FIRM</name>
<feature type="region of interest" description="Disordered" evidence="1">
    <location>
        <begin position="65"/>
        <end position="97"/>
    </location>
</feature>
<dbReference type="Proteomes" id="UP000190657">
    <property type="component" value="Unassembled WGS sequence"/>
</dbReference>
<gene>
    <name evidence="3" type="ORF">SAMN02745114_01472</name>
</gene>
<accession>A0A1T4N4B6</accession>
<organism evidence="3 4">
    <name type="scientific">Eubacterium coprostanoligenes</name>
    <dbReference type="NCBI Taxonomy" id="290054"/>
    <lineage>
        <taxon>Bacteria</taxon>
        <taxon>Bacillati</taxon>
        <taxon>Bacillota</taxon>
        <taxon>Clostridia</taxon>
        <taxon>Eubacteriales</taxon>
        <taxon>Eubacteriaceae</taxon>
        <taxon>Eubacterium</taxon>
    </lineage>
</organism>
<dbReference type="OrthoDB" id="1753424at2"/>
<dbReference type="SUPFAM" id="SSF57903">
    <property type="entry name" value="FYVE/PHD zinc finger"/>
    <property type="match status" value="1"/>
</dbReference>
<feature type="compositionally biased region" description="Polar residues" evidence="1">
    <location>
        <begin position="84"/>
        <end position="97"/>
    </location>
</feature>
<keyword evidence="2" id="KW-1133">Transmembrane helix</keyword>
<dbReference type="InterPro" id="IPR013083">
    <property type="entry name" value="Znf_RING/FYVE/PHD"/>
</dbReference>
<sequence>MPNYEDYKCPVCNKQFTKDDDIVTCPECGTPHHRECYNLTGHCVNKGLHASGYSFLDEHKPIIPEAPKQHNANTGEYYAPPADGNSNATNQNQGENQPTQMPFPTIQTIQFDIPEYKEQGEIDGVNINDIAATIRTNPQRFIEKFKDFSAKKSKISWNWGAFFFGSYYLLFRKMYKQGVAFFCVLFSIVLVGDAALFKFAPKYMGAIQNFVSTYDPRSTAMPDMSAIMNASDAQTAVKIMYIMLGALLLVRIIIAMFADYFYKGTVFAIIKSVSEQLDNGANFIQSSLFGMDADLDQSQMKRLYLGNKGGVTFFAPLVAYFVFYIVTSMF</sequence>
<evidence type="ECO:0000313" key="4">
    <source>
        <dbReference type="Proteomes" id="UP000190657"/>
    </source>
</evidence>
<feature type="transmembrane region" description="Helical" evidence="2">
    <location>
        <begin position="239"/>
        <end position="262"/>
    </location>
</feature>
<dbReference type="Pfam" id="PF10947">
    <property type="entry name" value="DUF2628"/>
    <property type="match status" value="1"/>
</dbReference>
<dbReference type="Gene3D" id="3.30.40.10">
    <property type="entry name" value="Zinc/RING finger domain, C3HC4 (zinc finger)"/>
    <property type="match status" value="1"/>
</dbReference>
<dbReference type="InterPro" id="IPR011011">
    <property type="entry name" value="Znf_FYVE_PHD"/>
</dbReference>
<feature type="transmembrane region" description="Helical" evidence="2">
    <location>
        <begin position="155"/>
        <end position="171"/>
    </location>
</feature>
<dbReference type="EMBL" id="FUWW01000018">
    <property type="protein sequence ID" value="SJZ73966.1"/>
    <property type="molecule type" value="Genomic_DNA"/>
</dbReference>
<dbReference type="Pfam" id="PF14446">
    <property type="entry name" value="Prok-RING_1"/>
    <property type="match status" value="1"/>
</dbReference>
<evidence type="ECO:0000256" key="2">
    <source>
        <dbReference type="SAM" id="Phobius"/>
    </source>
</evidence>
<protein>
    <recommendedName>
        <fullName evidence="5">DUF2628 domain-containing protein</fullName>
    </recommendedName>
</protein>